<proteinExistence type="inferred from homology"/>
<accession>A0A917GNE0</accession>
<dbReference type="EMBL" id="BMEQ01000005">
    <property type="protein sequence ID" value="GGG51773.1"/>
    <property type="molecule type" value="Genomic_DNA"/>
</dbReference>
<dbReference type="InterPro" id="IPR006319">
    <property type="entry name" value="PEP_synth"/>
</dbReference>
<dbReference type="GO" id="GO:0046872">
    <property type="term" value="F:metal ion binding"/>
    <property type="evidence" value="ECO:0007669"/>
    <property type="project" value="UniProtKB-KW"/>
</dbReference>
<evidence type="ECO:0000256" key="5">
    <source>
        <dbReference type="ARBA" id="ARBA00011996"/>
    </source>
</evidence>
<comment type="function">
    <text evidence="2">Catalyzes the phosphorylation of pyruvate to phosphoenolpyruvate.</text>
</comment>
<dbReference type="Pfam" id="PF01326">
    <property type="entry name" value="PPDK_N"/>
    <property type="match status" value="1"/>
</dbReference>
<feature type="region of interest" description="Disordered" evidence="15">
    <location>
        <begin position="964"/>
        <end position="985"/>
    </location>
</feature>
<comment type="similarity">
    <text evidence="4">Belongs to the PEP-utilizing enzyme family.</text>
</comment>
<evidence type="ECO:0000256" key="10">
    <source>
        <dbReference type="ARBA" id="ARBA00022777"/>
    </source>
</evidence>
<reference evidence="18" key="1">
    <citation type="journal article" date="2014" name="Int. J. Syst. Evol. Microbiol.">
        <title>Complete genome sequence of Corynebacterium casei LMG S-19264T (=DSM 44701T), isolated from a smear-ripened cheese.</title>
        <authorList>
            <consortium name="US DOE Joint Genome Institute (JGI-PGF)"/>
            <person name="Walter F."/>
            <person name="Albersmeier A."/>
            <person name="Kalinowski J."/>
            <person name="Ruckert C."/>
        </authorList>
    </citation>
    <scope>NUCLEOTIDE SEQUENCE</scope>
    <source>
        <strain evidence="18">CGMCC 1.12187</strain>
    </source>
</reference>
<evidence type="ECO:0000259" key="17">
    <source>
        <dbReference type="Pfam" id="PF01326"/>
    </source>
</evidence>
<keyword evidence="9" id="KW-0547">Nucleotide-binding</keyword>
<evidence type="ECO:0000256" key="12">
    <source>
        <dbReference type="ARBA" id="ARBA00022842"/>
    </source>
</evidence>
<feature type="domain" description="PEP-utilising enzyme mobile" evidence="16">
    <location>
        <begin position="884"/>
        <end position="954"/>
    </location>
</feature>
<evidence type="ECO:0000313" key="18">
    <source>
        <dbReference type="EMBL" id="GGG51773.1"/>
    </source>
</evidence>
<evidence type="ECO:0000256" key="6">
    <source>
        <dbReference type="ARBA" id="ARBA00021623"/>
    </source>
</evidence>
<comment type="caution">
    <text evidence="18">The sequence shown here is derived from an EMBL/GenBank/DDBJ whole genome shotgun (WGS) entry which is preliminary data.</text>
</comment>
<dbReference type="Gene3D" id="3.30.1490.20">
    <property type="entry name" value="ATP-grasp fold, A domain"/>
    <property type="match status" value="1"/>
</dbReference>
<dbReference type="SUPFAM" id="SSF56059">
    <property type="entry name" value="Glutathione synthetase ATP-binding domain-like"/>
    <property type="match status" value="1"/>
</dbReference>
<dbReference type="InterPro" id="IPR036637">
    <property type="entry name" value="Phosphohistidine_dom_sf"/>
</dbReference>
<evidence type="ECO:0000256" key="3">
    <source>
        <dbReference type="ARBA" id="ARBA00004742"/>
    </source>
</evidence>
<keyword evidence="8" id="KW-0479">Metal-binding</keyword>
<evidence type="ECO:0000256" key="15">
    <source>
        <dbReference type="SAM" id="MobiDB-lite"/>
    </source>
</evidence>
<dbReference type="RefSeq" id="WP_229741614.1">
    <property type="nucleotide sequence ID" value="NZ_BMEQ01000005.1"/>
</dbReference>
<dbReference type="InterPro" id="IPR002192">
    <property type="entry name" value="PPDK_AMP/ATP-bd"/>
</dbReference>
<name>A0A917GNE0_9MICC</name>
<evidence type="ECO:0000256" key="4">
    <source>
        <dbReference type="ARBA" id="ARBA00007837"/>
    </source>
</evidence>
<dbReference type="NCBIfam" id="NF006150">
    <property type="entry name" value="PRK08296.1-2"/>
    <property type="match status" value="1"/>
</dbReference>
<evidence type="ECO:0000256" key="1">
    <source>
        <dbReference type="ARBA" id="ARBA00001946"/>
    </source>
</evidence>
<feature type="domain" description="Pyruvate phosphate dikinase AMP/ATP-binding" evidence="17">
    <location>
        <begin position="19"/>
        <end position="337"/>
    </location>
</feature>
<dbReference type="InterPro" id="IPR008279">
    <property type="entry name" value="PEP-util_enz_mobile_dom"/>
</dbReference>
<evidence type="ECO:0000256" key="8">
    <source>
        <dbReference type="ARBA" id="ARBA00022723"/>
    </source>
</evidence>
<sequence>MQNTRYIEFFDGGAEPQLERLGGKCASLVSMTAAGMPVPPGFAVTTDLYDAFLESAGIKDDIRRLLSGIDPDDVAHVEEVSARIREEICSRPVPQAQRQQTIDAYEALQARFEKPAPLAVRSSATAEDLPEASFAGAADTYLWLTDRQSVLEHIRKCWASLYTARAILYRLRNGIPEDGLSMAVAVQKMVNAETAGVAMTLDPSTGDRSKITIDASWGVGEMVVSGQVTPDNLQLDKVTFAVVSEHIGDKHAELVPDAASGSLREVEVDAERRARRCLTDDQLRQVAEMAKRAETHYGCPQDIEWAFDRDLPAGENLLLLQSRPETVHSTTPAETAPAAAPAGLGVVAERVGAADDVAVRSFPSPFSVQTPEGAEGWEQLYPYYLVFQETLKDQDGQEFWFQNSQQWPVVLKPFETIGCEFAIRQLGEYNSRHLLIPTANGIDYRIHQGYLYMSPIAVPQEEVAERVTHFEERAGHYYRNWESLLEQWYGKVKGTIREMEQLEFRPLPEMVPLEEIVSGKGKDGSEELFRSYDKLIDLAYQNWQYHFEFLNLGYIAYLDFFGFCKEVFPNIPDQNVATMVQGEDMELFRPDDELKKLALLALELGLDGLFDHPEDADGTLGRIGAAPGGDRWLAQLEESKDPWFNFTVGNGFYGHDRYWIDHMDIPLTFIADYIRRAKDGAQLIRPMDELVAERERIIREYRDLLGAEQQAAFDEKIALARLAYPYVENHNFYIEHWTMGTFWRKVRELSRLFVDAGFWNDPADILYLSREEVRGALFDLVNAWGIGARQPVGPSYWGAEIPRRARIVEALKAHRAAPAFNTPPEFITEPFTTMLYGITTDQVAQWLGQDELPDGVFTGMAASPGVVEGIARVVTSADELGLLRDGEILVAPNTSPSWGPVFGKIKATVTDIGGMMSHAAIVCREYGLPAVTGAGSASLEIRSGQRLRVDGTKGVVTVLEEAEDTTGAAGGAQGSRPEAVLEAAS</sequence>
<evidence type="ECO:0000256" key="2">
    <source>
        <dbReference type="ARBA" id="ARBA00002988"/>
    </source>
</evidence>
<gene>
    <name evidence="18" type="ORF">GCM10011374_13040</name>
</gene>
<evidence type="ECO:0000256" key="9">
    <source>
        <dbReference type="ARBA" id="ARBA00022741"/>
    </source>
</evidence>
<evidence type="ECO:0000256" key="11">
    <source>
        <dbReference type="ARBA" id="ARBA00022840"/>
    </source>
</evidence>
<evidence type="ECO:0000259" key="16">
    <source>
        <dbReference type="Pfam" id="PF00391"/>
    </source>
</evidence>
<evidence type="ECO:0000256" key="14">
    <source>
        <dbReference type="ARBA" id="ARBA00047700"/>
    </source>
</evidence>
<dbReference type="EC" id="2.7.9.2" evidence="5"/>
<dbReference type="Gene3D" id="3.50.30.10">
    <property type="entry name" value="Phosphohistidine domain"/>
    <property type="match status" value="1"/>
</dbReference>
<protein>
    <recommendedName>
        <fullName evidence="6">Phosphoenolpyruvate synthase</fullName>
        <ecNumber evidence="5">2.7.9.2</ecNumber>
    </recommendedName>
    <alternativeName>
        <fullName evidence="13">Pyruvate, water dikinase</fullName>
    </alternativeName>
</protein>
<reference evidence="18" key="2">
    <citation type="submission" date="2020-09" db="EMBL/GenBank/DDBJ databases">
        <authorList>
            <person name="Sun Q."/>
            <person name="Zhou Y."/>
        </authorList>
    </citation>
    <scope>NUCLEOTIDE SEQUENCE</scope>
    <source>
        <strain evidence="18">CGMCC 1.12187</strain>
    </source>
</reference>
<evidence type="ECO:0000313" key="19">
    <source>
        <dbReference type="Proteomes" id="UP000638848"/>
    </source>
</evidence>
<keyword evidence="19" id="KW-1185">Reference proteome</keyword>
<dbReference type="Proteomes" id="UP000638848">
    <property type="component" value="Unassembled WGS sequence"/>
</dbReference>
<keyword evidence="12" id="KW-0460">Magnesium</keyword>
<dbReference type="PANTHER" id="PTHR43030">
    <property type="entry name" value="PHOSPHOENOLPYRUVATE SYNTHASE"/>
    <property type="match status" value="1"/>
</dbReference>
<dbReference type="AlphaFoldDB" id="A0A917GNE0"/>
<evidence type="ECO:0000256" key="7">
    <source>
        <dbReference type="ARBA" id="ARBA00022679"/>
    </source>
</evidence>
<dbReference type="SUPFAM" id="SSF52009">
    <property type="entry name" value="Phosphohistidine domain"/>
    <property type="match status" value="1"/>
</dbReference>
<dbReference type="InterPro" id="IPR013815">
    <property type="entry name" value="ATP_grasp_subdomain_1"/>
</dbReference>
<dbReference type="GO" id="GO:0005524">
    <property type="term" value="F:ATP binding"/>
    <property type="evidence" value="ECO:0007669"/>
    <property type="project" value="UniProtKB-KW"/>
</dbReference>
<keyword evidence="11" id="KW-0067">ATP-binding</keyword>
<evidence type="ECO:0000256" key="13">
    <source>
        <dbReference type="ARBA" id="ARBA00033470"/>
    </source>
</evidence>
<dbReference type="PANTHER" id="PTHR43030:SF1">
    <property type="entry name" value="PHOSPHOENOLPYRUVATE SYNTHASE"/>
    <property type="match status" value="1"/>
</dbReference>
<comment type="pathway">
    <text evidence="3">Carbohydrate biosynthesis; gluconeogenesis.</text>
</comment>
<organism evidence="18 19">
    <name type="scientific">Kocuria dechangensis</name>
    <dbReference type="NCBI Taxonomy" id="1176249"/>
    <lineage>
        <taxon>Bacteria</taxon>
        <taxon>Bacillati</taxon>
        <taxon>Actinomycetota</taxon>
        <taxon>Actinomycetes</taxon>
        <taxon>Micrococcales</taxon>
        <taxon>Micrococcaceae</taxon>
        <taxon>Kocuria</taxon>
    </lineage>
</organism>
<dbReference type="Pfam" id="PF00391">
    <property type="entry name" value="PEP-utilizers"/>
    <property type="match status" value="1"/>
</dbReference>
<keyword evidence="10" id="KW-0418">Kinase</keyword>
<keyword evidence="7" id="KW-0808">Transferase</keyword>
<comment type="catalytic activity">
    <reaction evidence="14">
        <text>pyruvate + ATP + H2O = phosphoenolpyruvate + AMP + phosphate + 2 H(+)</text>
        <dbReference type="Rhea" id="RHEA:11364"/>
        <dbReference type="ChEBI" id="CHEBI:15361"/>
        <dbReference type="ChEBI" id="CHEBI:15377"/>
        <dbReference type="ChEBI" id="CHEBI:15378"/>
        <dbReference type="ChEBI" id="CHEBI:30616"/>
        <dbReference type="ChEBI" id="CHEBI:43474"/>
        <dbReference type="ChEBI" id="CHEBI:58702"/>
        <dbReference type="ChEBI" id="CHEBI:456215"/>
        <dbReference type="EC" id="2.7.9.2"/>
    </reaction>
</comment>
<dbReference type="GO" id="GO:0008986">
    <property type="term" value="F:pyruvate, water dikinase activity"/>
    <property type="evidence" value="ECO:0007669"/>
    <property type="project" value="UniProtKB-EC"/>
</dbReference>
<dbReference type="NCBIfam" id="NF006153">
    <property type="entry name" value="PRK08296.1-5"/>
    <property type="match status" value="1"/>
</dbReference>
<comment type="cofactor">
    <cofactor evidence="1">
        <name>Mg(2+)</name>
        <dbReference type="ChEBI" id="CHEBI:18420"/>
    </cofactor>
</comment>
<dbReference type="Gene3D" id="3.30.470.20">
    <property type="entry name" value="ATP-grasp fold, B domain"/>
    <property type="match status" value="1"/>
</dbReference>